<keyword evidence="2" id="KW-1185">Reference proteome</keyword>
<proteinExistence type="predicted"/>
<sequence>MKYSILFLCLVLFSCGNKEDVLLPKSNHTIVGDVTDHSAIYMFFKTKGKDTIVEVNRKNSIISTNWIFNIDKRLPLKLVIPEVAKLQTKKREEKAHKNELADNYFAYADSIGKNMAFIPFTHVYYEVDKPMEADLIFYFKRGSKLVLCNNTTFDRDLIMGYLNNLDLAVTPKIILAFDKNMTFDQYLQTKVIIRELDSFTNETPKEFLF</sequence>
<comment type="caution">
    <text evidence="1">The sequence shown here is derived from an EMBL/GenBank/DDBJ whole genome shotgun (WGS) entry which is preliminary data.</text>
</comment>
<name>A0ABV4KBY7_9FLAO</name>
<accession>A0ABV4KBY7</accession>
<dbReference type="EMBL" id="JASMRN010000001">
    <property type="protein sequence ID" value="MEZ7513978.1"/>
    <property type="molecule type" value="Genomic_DNA"/>
</dbReference>
<evidence type="ECO:0008006" key="3">
    <source>
        <dbReference type="Google" id="ProtNLM"/>
    </source>
</evidence>
<evidence type="ECO:0000313" key="1">
    <source>
        <dbReference type="EMBL" id="MEZ7513978.1"/>
    </source>
</evidence>
<gene>
    <name evidence="1" type="ORF">QO192_01640</name>
</gene>
<evidence type="ECO:0000313" key="2">
    <source>
        <dbReference type="Proteomes" id="UP001568894"/>
    </source>
</evidence>
<reference evidence="1 2" key="1">
    <citation type="submission" date="2023-05" db="EMBL/GenBank/DDBJ databases">
        <title>Adaptations of aquatic viruses from atmosphere-close ecosystems of the Central Arctic Ocean.</title>
        <authorList>
            <person name="Rahlff J."/>
            <person name="Holmfeldt K."/>
        </authorList>
    </citation>
    <scope>NUCLEOTIDE SEQUENCE [LARGE SCALE GENOMIC DNA]</scope>
    <source>
        <strain evidence="1 2">Arc14</strain>
    </source>
</reference>
<dbReference type="Proteomes" id="UP001568894">
    <property type="component" value="Unassembled WGS sequence"/>
</dbReference>
<organism evidence="1 2">
    <name type="scientific">Flavobacterium frigidarium</name>
    <dbReference type="NCBI Taxonomy" id="99286"/>
    <lineage>
        <taxon>Bacteria</taxon>
        <taxon>Pseudomonadati</taxon>
        <taxon>Bacteroidota</taxon>
        <taxon>Flavobacteriia</taxon>
        <taxon>Flavobacteriales</taxon>
        <taxon>Flavobacteriaceae</taxon>
        <taxon>Flavobacterium</taxon>
    </lineage>
</organism>
<dbReference type="PROSITE" id="PS51257">
    <property type="entry name" value="PROKAR_LIPOPROTEIN"/>
    <property type="match status" value="1"/>
</dbReference>
<dbReference type="RefSeq" id="WP_371567455.1">
    <property type="nucleotide sequence ID" value="NZ_JASMRN010000001.1"/>
</dbReference>
<protein>
    <recommendedName>
        <fullName evidence="3">Lipoprotein</fullName>
    </recommendedName>
</protein>